<evidence type="ECO:0000313" key="2">
    <source>
        <dbReference type="EMBL" id="QLG88627.1"/>
    </source>
</evidence>
<evidence type="ECO:0000259" key="1">
    <source>
        <dbReference type="PROSITE" id="PS50056"/>
    </source>
</evidence>
<dbReference type="EMBL" id="CP058627">
    <property type="protein sequence ID" value="QLG88627.1"/>
    <property type="molecule type" value="Genomic_DNA"/>
</dbReference>
<sequence length="162" mass="16852">MNQHPFDALALPAGGTVLFTPCPGSKEADLATSVAQLQQAGASAIITLMPSHELSAEGVATLPQVCAAAGLQWFHFPIEDDSAPQAEFETAWQAAQTQVLALLAAGATIAVHCKGGSGRTGLMIALIMRAQNTPLATAVELVQNIRPKSLRIPAHMSYLAKA</sequence>
<name>A0A7H9BIZ6_9NEIS</name>
<dbReference type="AlphaFoldDB" id="A0A7H9BIZ6"/>
<organism evidence="2 3">
    <name type="scientific">Chitinibacter bivalviorum</name>
    <dbReference type="NCBI Taxonomy" id="2739434"/>
    <lineage>
        <taxon>Bacteria</taxon>
        <taxon>Pseudomonadati</taxon>
        <taxon>Pseudomonadota</taxon>
        <taxon>Betaproteobacteria</taxon>
        <taxon>Neisseriales</taxon>
        <taxon>Chitinibacteraceae</taxon>
        <taxon>Chitinibacter</taxon>
    </lineage>
</organism>
<dbReference type="KEGG" id="chiz:HQ393_10465"/>
<keyword evidence="3" id="KW-1185">Reference proteome</keyword>
<proteinExistence type="predicted"/>
<dbReference type="SUPFAM" id="SSF52799">
    <property type="entry name" value="(Phosphotyrosine protein) phosphatases II"/>
    <property type="match status" value="1"/>
</dbReference>
<dbReference type="Pfam" id="PF22785">
    <property type="entry name" value="Tc-R-P"/>
    <property type="match status" value="1"/>
</dbReference>
<dbReference type="PROSITE" id="PS00383">
    <property type="entry name" value="TYR_PHOSPHATASE_1"/>
    <property type="match status" value="1"/>
</dbReference>
<dbReference type="RefSeq" id="WP_179355139.1">
    <property type="nucleotide sequence ID" value="NZ_CP058627.1"/>
</dbReference>
<gene>
    <name evidence="2" type="ORF">HQ393_10465</name>
</gene>
<dbReference type="InterPro" id="IPR029021">
    <property type="entry name" value="Prot-tyrosine_phosphatase-like"/>
</dbReference>
<reference evidence="2 3" key="1">
    <citation type="submission" date="2020-07" db="EMBL/GenBank/DDBJ databases">
        <title>Complete genome sequence of Chitinibacter sp. 2T18.</title>
        <authorList>
            <person name="Bae J.-W."/>
            <person name="Choi J.-W."/>
        </authorList>
    </citation>
    <scope>NUCLEOTIDE SEQUENCE [LARGE SCALE GENOMIC DNA]</scope>
    <source>
        <strain evidence="2 3">2T18</strain>
    </source>
</reference>
<evidence type="ECO:0000313" key="3">
    <source>
        <dbReference type="Proteomes" id="UP000509597"/>
    </source>
</evidence>
<feature type="domain" description="Tyrosine specific protein phosphatases" evidence="1">
    <location>
        <begin position="86"/>
        <end position="157"/>
    </location>
</feature>
<dbReference type="PROSITE" id="PS50056">
    <property type="entry name" value="TYR_PHOSPHATASE_2"/>
    <property type="match status" value="1"/>
</dbReference>
<dbReference type="InterPro" id="IPR016130">
    <property type="entry name" value="Tyr_Pase_AS"/>
</dbReference>
<dbReference type="Proteomes" id="UP000509597">
    <property type="component" value="Chromosome"/>
</dbReference>
<protein>
    <submittedName>
        <fullName evidence="2">Dual specificity protein phosphatase family protein</fullName>
    </submittedName>
</protein>
<dbReference type="InterPro" id="IPR000387">
    <property type="entry name" value="Tyr_Pase_dom"/>
</dbReference>
<dbReference type="Gene3D" id="3.90.190.10">
    <property type="entry name" value="Protein tyrosine phosphatase superfamily"/>
    <property type="match status" value="1"/>
</dbReference>
<accession>A0A7H9BIZ6</accession>